<dbReference type="HOGENOM" id="CLU_192878_0_0_7"/>
<keyword evidence="2" id="KW-1185">Reference proteome</keyword>
<name>A1AQ92_PELPD</name>
<evidence type="ECO:0000313" key="2">
    <source>
        <dbReference type="Proteomes" id="UP000006732"/>
    </source>
</evidence>
<accession>A1AQ92</accession>
<dbReference type="AlphaFoldDB" id="A1AQ92"/>
<protein>
    <submittedName>
        <fullName evidence="1">Uncharacterized protein</fullName>
    </submittedName>
</protein>
<dbReference type="EMBL" id="CP000482">
    <property type="protein sequence ID" value="ABK99512.1"/>
    <property type="molecule type" value="Genomic_DNA"/>
</dbReference>
<sequence length="81" mass="9594">MQAGLPIRIAVVYQAGVKPKPVWFELNRKQHRIARTTYYWKDRLGDAPLLHWAVVTEDDALYELVFNALDQTWELFPHRTE</sequence>
<dbReference type="STRING" id="338966.Ppro_1902"/>
<organism evidence="1 2">
    <name type="scientific">Pelobacter propionicus (strain DSM 2379 / NBRC 103807 / OttBd1)</name>
    <dbReference type="NCBI Taxonomy" id="338966"/>
    <lineage>
        <taxon>Bacteria</taxon>
        <taxon>Pseudomonadati</taxon>
        <taxon>Thermodesulfobacteriota</taxon>
        <taxon>Desulfuromonadia</taxon>
        <taxon>Desulfuromonadales</taxon>
        <taxon>Desulfuromonadaceae</taxon>
        <taxon>Pelobacter</taxon>
    </lineage>
</organism>
<gene>
    <name evidence="1" type="ordered locus">Ppro_1902</name>
</gene>
<proteinExistence type="predicted"/>
<evidence type="ECO:0000313" key="1">
    <source>
        <dbReference type="EMBL" id="ABK99512.1"/>
    </source>
</evidence>
<reference evidence="1 2" key="1">
    <citation type="submission" date="2006-10" db="EMBL/GenBank/DDBJ databases">
        <title>Complete sequence of chromosome of Pelobacter propionicus DSM 2379.</title>
        <authorList>
            <consortium name="US DOE Joint Genome Institute"/>
            <person name="Copeland A."/>
            <person name="Lucas S."/>
            <person name="Lapidus A."/>
            <person name="Barry K."/>
            <person name="Detter J.C."/>
            <person name="Glavina del Rio T."/>
            <person name="Hammon N."/>
            <person name="Israni S."/>
            <person name="Dalin E."/>
            <person name="Tice H."/>
            <person name="Pitluck S."/>
            <person name="Saunders E."/>
            <person name="Brettin T."/>
            <person name="Bruce D."/>
            <person name="Han C."/>
            <person name="Tapia R."/>
            <person name="Schmutz J."/>
            <person name="Larimer F."/>
            <person name="Land M."/>
            <person name="Hauser L."/>
            <person name="Kyrpides N."/>
            <person name="Kim E."/>
            <person name="Lovley D."/>
            <person name="Richardson P."/>
        </authorList>
    </citation>
    <scope>NUCLEOTIDE SEQUENCE [LARGE SCALE GENOMIC DNA]</scope>
    <source>
        <strain evidence="2">DSM 2379 / NBRC 103807 / OttBd1</strain>
    </source>
</reference>
<dbReference type="KEGG" id="ppd:Ppro_1902"/>
<dbReference type="Proteomes" id="UP000006732">
    <property type="component" value="Chromosome"/>
</dbReference>